<evidence type="ECO:0000313" key="6">
    <source>
        <dbReference type="Proteomes" id="UP000316882"/>
    </source>
</evidence>
<dbReference type="PANTHER" id="PTHR33121">
    <property type="entry name" value="CYCLIC DI-GMP PHOSPHODIESTERASE PDEF"/>
    <property type="match status" value="1"/>
</dbReference>
<dbReference type="RefSeq" id="WP_122963629.1">
    <property type="nucleotide sequence ID" value="NZ_BJMH01000009.1"/>
</dbReference>
<accession>A0A4Y3PL03</accession>
<dbReference type="Pfam" id="PF00563">
    <property type="entry name" value="EAL"/>
    <property type="match status" value="1"/>
</dbReference>
<feature type="domain" description="CBS" evidence="4">
    <location>
        <begin position="517"/>
        <end position="578"/>
    </location>
</feature>
<dbReference type="PANTHER" id="PTHR33121:SF76">
    <property type="entry name" value="SIGNALING PROTEIN"/>
    <property type="match status" value="1"/>
</dbReference>
<evidence type="ECO:0000259" key="2">
    <source>
        <dbReference type="PROSITE" id="PS50883"/>
    </source>
</evidence>
<gene>
    <name evidence="5" type="ORF">BPA01_22360</name>
</gene>
<dbReference type="SUPFAM" id="SSF55073">
    <property type="entry name" value="Nucleotide cyclase"/>
    <property type="match status" value="1"/>
</dbReference>
<evidence type="ECO:0000313" key="5">
    <source>
        <dbReference type="EMBL" id="GEB32656.1"/>
    </source>
</evidence>
<organism evidence="5 6">
    <name type="scientific">Brevibacillus parabrevis</name>
    <dbReference type="NCBI Taxonomy" id="54914"/>
    <lineage>
        <taxon>Bacteria</taxon>
        <taxon>Bacillati</taxon>
        <taxon>Bacillota</taxon>
        <taxon>Bacilli</taxon>
        <taxon>Bacillales</taxon>
        <taxon>Paenibacillaceae</taxon>
        <taxon>Brevibacillus</taxon>
    </lineage>
</organism>
<dbReference type="CDD" id="cd01949">
    <property type="entry name" value="GGDEF"/>
    <property type="match status" value="1"/>
</dbReference>
<dbReference type="AlphaFoldDB" id="A0A4Y3PL03"/>
<dbReference type="NCBIfam" id="TIGR00254">
    <property type="entry name" value="GGDEF"/>
    <property type="match status" value="1"/>
</dbReference>
<feature type="domain" description="GGDEF" evidence="3">
    <location>
        <begin position="606"/>
        <end position="747"/>
    </location>
</feature>
<evidence type="ECO:0000259" key="4">
    <source>
        <dbReference type="PROSITE" id="PS51371"/>
    </source>
</evidence>
<proteinExistence type="predicted"/>
<dbReference type="InterPro" id="IPR000160">
    <property type="entry name" value="GGDEF_dom"/>
</dbReference>
<name>A0A4Y3PL03_BREPA</name>
<reference evidence="5 6" key="1">
    <citation type="submission" date="2019-06" db="EMBL/GenBank/DDBJ databases">
        <title>Whole genome shotgun sequence of Brevibacillus parabrevis NBRC 12334.</title>
        <authorList>
            <person name="Hosoyama A."/>
            <person name="Uohara A."/>
            <person name="Ohji S."/>
            <person name="Ichikawa N."/>
        </authorList>
    </citation>
    <scope>NUCLEOTIDE SEQUENCE [LARGE SCALE GENOMIC DNA]</scope>
    <source>
        <strain evidence="5 6">NBRC 12334</strain>
    </source>
</reference>
<feature type="domain" description="EAL" evidence="2">
    <location>
        <begin position="174"/>
        <end position="424"/>
    </location>
</feature>
<evidence type="ECO:0000259" key="3">
    <source>
        <dbReference type="PROSITE" id="PS50887"/>
    </source>
</evidence>
<dbReference type="STRING" id="54914.AV540_04960"/>
<dbReference type="Gene3D" id="3.30.70.270">
    <property type="match status" value="2"/>
</dbReference>
<dbReference type="SUPFAM" id="SSF141868">
    <property type="entry name" value="EAL domain-like"/>
    <property type="match status" value="1"/>
</dbReference>
<dbReference type="GO" id="GO:0071111">
    <property type="term" value="F:cyclic-guanylate-specific phosphodiesterase activity"/>
    <property type="evidence" value="ECO:0007669"/>
    <property type="project" value="InterPro"/>
</dbReference>
<dbReference type="Pfam" id="PF00990">
    <property type="entry name" value="GGDEF"/>
    <property type="match status" value="1"/>
</dbReference>
<feature type="domain" description="CBS" evidence="4">
    <location>
        <begin position="446"/>
        <end position="507"/>
    </location>
</feature>
<dbReference type="Proteomes" id="UP000316882">
    <property type="component" value="Unassembled WGS sequence"/>
</dbReference>
<dbReference type="InterPro" id="IPR000644">
    <property type="entry name" value="CBS_dom"/>
</dbReference>
<dbReference type="SUPFAM" id="SSF54631">
    <property type="entry name" value="CBS-domain pair"/>
    <property type="match status" value="1"/>
</dbReference>
<dbReference type="Gene3D" id="3.20.20.450">
    <property type="entry name" value="EAL domain"/>
    <property type="match status" value="1"/>
</dbReference>
<dbReference type="SMART" id="SM00052">
    <property type="entry name" value="EAL"/>
    <property type="match status" value="1"/>
</dbReference>
<dbReference type="PROSITE" id="PS50883">
    <property type="entry name" value="EAL"/>
    <property type="match status" value="1"/>
</dbReference>
<protein>
    <submittedName>
        <fullName evidence="5">GGDEF domain-containing protein</fullName>
    </submittedName>
</protein>
<dbReference type="InterPro" id="IPR050706">
    <property type="entry name" value="Cyclic-di-GMP_PDE-like"/>
</dbReference>
<dbReference type="Gene3D" id="3.10.580.10">
    <property type="entry name" value="CBS-domain"/>
    <property type="match status" value="1"/>
</dbReference>
<dbReference type="SMART" id="SM00267">
    <property type="entry name" value="GGDEF"/>
    <property type="match status" value="1"/>
</dbReference>
<dbReference type="EMBL" id="BJMH01000009">
    <property type="protein sequence ID" value="GEB32656.1"/>
    <property type="molecule type" value="Genomic_DNA"/>
</dbReference>
<comment type="caution">
    <text evidence="5">The sequence shown here is derived from an EMBL/GenBank/DDBJ whole genome shotgun (WGS) entry which is preliminary data.</text>
</comment>
<evidence type="ECO:0000256" key="1">
    <source>
        <dbReference type="PROSITE-ProRule" id="PRU00703"/>
    </source>
</evidence>
<dbReference type="InterPro" id="IPR035919">
    <property type="entry name" value="EAL_sf"/>
</dbReference>
<dbReference type="GeneID" id="87613676"/>
<dbReference type="InterPro" id="IPR046342">
    <property type="entry name" value="CBS_dom_sf"/>
</dbReference>
<dbReference type="CDD" id="cd01948">
    <property type="entry name" value="EAL"/>
    <property type="match status" value="1"/>
</dbReference>
<sequence>MLSTLIKKFRRFPYFSLDKRQWMKNVIRQEIEKGRNVVMFYVDIVKMTEVEQRYGDTSAKRVLHIFEGILPGVARQAFEIKGKILAIQKLWGDDFAIYVSFGGQVSDEDCRMLSIHFQELAERQLNRQVSFVNREDLRVHIGYATIAGHDIVREMYTSVKHAVHMAKYGITSEKYTHMTQFHKLLAEENVNMHFMPIIHLPDGQALGWEALARGPQNSPFATPATLFSYAEETDTVFRLEHICRKRALEQLRYLNPNEKLFINLDPRAIDDPFLLRGKVQSLLANYGLNPHNIVFEITERHAITNYAVFRKIIEEYRKKGYLIAVDDAGAGYSSLESITEIYPDFIKLDMSLIRNIDVDPIKQALLETFVSFAEKVNCKIIAEGIETERELETLMDVGVVYGQGYYLGKPDKGMAQVSGQAMNFLRYMQEKQRDGAKETIIVAPDMTEILAKTICVEKHVRVRRVHEIFEQNQRIESVVVLEEGRPIGLVMRFSLYQILGGQYGIALYYERPVSHIMNTNPLKASKNDRLDEVAKRAMARDAYHLYDVVIIVGEQNEYLGIVTVQNLLDKMASIKLEMASSANPLTGLPGNVQIERELNGRIKQREAQMVIYCDLDRFKWFNDRYGFEVGDQIIVRTANLLRDASRRFGSGNDFIGHIGGDDFILITAADHVDALVTYLIDSFSSYFTDIYEKCRMGDDVQLSMSMAGVDLGPGMFTSAEAVARRAADVKKWAKSYPGTVFVRDREREEQASVETAGGC</sequence>
<dbReference type="PROSITE" id="PS51371">
    <property type="entry name" value="CBS"/>
    <property type="match status" value="2"/>
</dbReference>
<dbReference type="InterPro" id="IPR001633">
    <property type="entry name" value="EAL_dom"/>
</dbReference>
<dbReference type="PROSITE" id="PS50887">
    <property type="entry name" value="GGDEF"/>
    <property type="match status" value="1"/>
</dbReference>
<dbReference type="InterPro" id="IPR043128">
    <property type="entry name" value="Rev_trsase/Diguanyl_cyclase"/>
</dbReference>
<keyword evidence="1" id="KW-0129">CBS domain</keyword>
<dbReference type="InterPro" id="IPR029787">
    <property type="entry name" value="Nucleotide_cyclase"/>
</dbReference>
<dbReference type="Pfam" id="PF00571">
    <property type="entry name" value="CBS"/>
    <property type="match status" value="1"/>
</dbReference>
<keyword evidence="6" id="KW-1185">Reference proteome</keyword>